<dbReference type="AlphaFoldDB" id="A0A6V7KZP2"/>
<dbReference type="PROSITE" id="PS50297">
    <property type="entry name" value="ANK_REP_REGION"/>
    <property type="match status" value="1"/>
</dbReference>
<accession>A0A6V7KZP2</accession>
<reference evidence="4" key="1">
    <citation type="submission" date="2020-07" db="EMBL/GenBank/DDBJ databases">
        <authorList>
            <person name="Ferguson B K."/>
        </authorList>
    </citation>
    <scope>NUCLEOTIDE SEQUENCE</scope>
    <source>
        <strain evidence="4">L06</strain>
    </source>
</reference>
<evidence type="ECO:0000313" key="4">
    <source>
        <dbReference type="EMBL" id="CAD1568366.1"/>
    </source>
</evidence>
<protein>
    <submittedName>
        <fullName evidence="4">Uncharacterized protein</fullName>
    </submittedName>
</protein>
<organism evidence="4">
    <name type="scientific">Bracon brevicornis</name>
    <dbReference type="NCBI Taxonomy" id="1563983"/>
    <lineage>
        <taxon>Eukaryota</taxon>
        <taxon>Metazoa</taxon>
        <taxon>Ecdysozoa</taxon>
        <taxon>Arthropoda</taxon>
        <taxon>Hexapoda</taxon>
        <taxon>Insecta</taxon>
        <taxon>Pterygota</taxon>
        <taxon>Neoptera</taxon>
        <taxon>Endopterygota</taxon>
        <taxon>Hymenoptera</taxon>
        <taxon>Apocrita</taxon>
        <taxon>Ichneumonoidea</taxon>
        <taxon>Braconidae</taxon>
        <taxon>Braconinae</taxon>
        <taxon>Bracon</taxon>
    </lineage>
</organism>
<dbReference type="InterPro" id="IPR050776">
    <property type="entry name" value="Ank_Repeat/CDKN_Inhibitor"/>
</dbReference>
<dbReference type="PANTHER" id="PTHR24201">
    <property type="entry name" value="ANK_REP_REGION DOMAIN-CONTAINING PROTEIN"/>
    <property type="match status" value="1"/>
</dbReference>
<name>A0A6V7KZP2_9HYME</name>
<keyword evidence="2 3" id="KW-0040">ANK repeat</keyword>
<evidence type="ECO:0000256" key="2">
    <source>
        <dbReference type="ARBA" id="ARBA00023043"/>
    </source>
</evidence>
<dbReference type="SUPFAM" id="SSF48403">
    <property type="entry name" value="Ankyrin repeat"/>
    <property type="match status" value="1"/>
</dbReference>
<feature type="repeat" description="ANK" evidence="3">
    <location>
        <begin position="40"/>
        <end position="60"/>
    </location>
</feature>
<keyword evidence="1" id="KW-0677">Repeat</keyword>
<proteinExistence type="predicted"/>
<dbReference type="SMART" id="SM00248">
    <property type="entry name" value="ANK"/>
    <property type="match status" value="2"/>
</dbReference>
<gene>
    <name evidence="4" type="ORF">BBRV_LOCUS90482</name>
</gene>
<dbReference type="InterPro" id="IPR002110">
    <property type="entry name" value="Ankyrin_rpt"/>
</dbReference>
<dbReference type="PROSITE" id="PS50088">
    <property type="entry name" value="ANK_REPEAT"/>
    <property type="match status" value="1"/>
</dbReference>
<dbReference type="Gene3D" id="1.25.40.20">
    <property type="entry name" value="Ankyrin repeat-containing domain"/>
    <property type="match status" value="1"/>
</dbReference>
<dbReference type="EMBL" id="CADCXW020000327">
    <property type="protein sequence ID" value="CAD1568366.1"/>
    <property type="molecule type" value="Genomic_DNA"/>
</dbReference>
<dbReference type="Pfam" id="PF12796">
    <property type="entry name" value="Ank_2"/>
    <property type="match status" value="1"/>
</dbReference>
<evidence type="ECO:0000256" key="1">
    <source>
        <dbReference type="ARBA" id="ARBA00022737"/>
    </source>
</evidence>
<evidence type="ECO:0000256" key="3">
    <source>
        <dbReference type="PROSITE-ProRule" id="PRU00023"/>
    </source>
</evidence>
<sequence length="113" mass="13110">MANISRDFLRSSQRGDLEKLRELSTSHKIQDWTVYRHESTGDTALHIAAREGHLKIAKYLCYDWPYPAFKVDVANKDMKRPLHDASQFARTDIVEFLIGQGNIPSIYIHKRPL</sequence>
<dbReference type="InterPro" id="IPR036770">
    <property type="entry name" value="Ankyrin_rpt-contain_sf"/>
</dbReference>